<evidence type="ECO:0000313" key="2">
    <source>
        <dbReference type="Proteomes" id="UP000013085"/>
    </source>
</evidence>
<evidence type="ECO:0000313" key="1">
    <source>
        <dbReference type="EMBL" id="ENZ16001.1"/>
    </source>
</evidence>
<proteinExistence type="predicted"/>
<organism evidence="1 2">
    <name type="scientific">[Clostridium] clostridioforme 90A8</name>
    <dbReference type="NCBI Taxonomy" id="999408"/>
    <lineage>
        <taxon>Bacteria</taxon>
        <taxon>Bacillati</taxon>
        <taxon>Bacillota</taxon>
        <taxon>Clostridia</taxon>
        <taxon>Lachnospirales</taxon>
        <taxon>Lachnospiraceae</taxon>
        <taxon>Enterocloster</taxon>
    </lineage>
</organism>
<gene>
    <name evidence="1" type="ORF">HMPREF1090_02145</name>
</gene>
<accession>A0A0E2HBS7</accession>
<comment type="caution">
    <text evidence="1">The sequence shown here is derived from an EMBL/GenBank/DDBJ whole genome shotgun (WGS) entry which is preliminary data.</text>
</comment>
<name>A0A0E2HBS7_9FIRM</name>
<reference evidence="1 2" key="1">
    <citation type="submission" date="2013-01" db="EMBL/GenBank/DDBJ databases">
        <title>The Genome Sequence of Clostridium clostridioforme 90A8.</title>
        <authorList>
            <consortium name="The Broad Institute Genome Sequencing Platform"/>
            <person name="Earl A."/>
            <person name="Ward D."/>
            <person name="Feldgarden M."/>
            <person name="Gevers D."/>
            <person name="Courvalin P."/>
            <person name="Lambert T."/>
            <person name="Walker B."/>
            <person name="Young S.K."/>
            <person name="Zeng Q."/>
            <person name="Gargeya S."/>
            <person name="Fitzgerald M."/>
            <person name="Haas B."/>
            <person name="Abouelleil A."/>
            <person name="Alvarado L."/>
            <person name="Arachchi H.M."/>
            <person name="Berlin A.M."/>
            <person name="Chapman S.B."/>
            <person name="Dewar J."/>
            <person name="Goldberg J."/>
            <person name="Griggs A."/>
            <person name="Gujja S."/>
            <person name="Hansen M."/>
            <person name="Howarth C."/>
            <person name="Imamovic A."/>
            <person name="Larimer J."/>
            <person name="McCowan C."/>
            <person name="Murphy C."/>
            <person name="Neiman D."/>
            <person name="Pearson M."/>
            <person name="Priest M."/>
            <person name="Roberts A."/>
            <person name="Saif S."/>
            <person name="Shea T."/>
            <person name="Sisk P."/>
            <person name="Sykes S."/>
            <person name="Wortman J."/>
            <person name="Nusbaum C."/>
            <person name="Birren B."/>
        </authorList>
    </citation>
    <scope>NUCLEOTIDE SEQUENCE [LARGE SCALE GENOMIC DNA]</scope>
    <source>
        <strain evidence="1 2">90A8</strain>
    </source>
</reference>
<protein>
    <submittedName>
        <fullName evidence="1">Uncharacterized protein</fullName>
    </submittedName>
</protein>
<dbReference type="EMBL" id="AGYR01000020">
    <property type="protein sequence ID" value="ENZ16001.1"/>
    <property type="molecule type" value="Genomic_DNA"/>
</dbReference>
<sequence>MVIYDRGQLGQAAKGRGFVRDIFEKSGRNGNQHDNF</sequence>
<dbReference type="Proteomes" id="UP000013085">
    <property type="component" value="Unassembled WGS sequence"/>
</dbReference>
<dbReference type="HOGENOM" id="CLU_3355434_0_0_9"/>
<dbReference type="AlphaFoldDB" id="A0A0E2HBS7"/>